<feature type="transmembrane region" description="Helical" evidence="1">
    <location>
        <begin position="12"/>
        <end position="34"/>
    </location>
</feature>
<dbReference type="InterPro" id="IPR003675">
    <property type="entry name" value="Rce1/LyrA-like_dom"/>
</dbReference>
<dbReference type="GO" id="GO:0008237">
    <property type="term" value="F:metallopeptidase activity"/>
    <property type="evidence" value="ECO:0007669"/>
    <property type="project" value="UniProtKB-KW"/>
</dbReference>
<name>A0A9X2IZJ3_9NOCA</name>
<feature type="transmembrane region" description="Helical" evidence="1">
    <location>
        <begin position="107"/>
        <end position="124"/>
    </location>
</feature>
<keyword evidence="4" id="KW-1185">Reference proteome</keyword>
<dbReference type="EMBL" id="JAMRXG010000011">
    <property type="protein sequence ID" value="MCM6776814.1"/>
    <property type="molecule type" value="Genomic_DNA"/>
</dbReference>
<dbReference type="RefSeq" id="WP_251915204.1">
    <property type="nucleotide sequence ID" value="NZ_JAMRXG010000011.1"/>
</dbReference>
<sequence length="274" mass="29507">MSSAIRSDRIVPFAAVGVFGAALLVLIVTGHTSLRHSGDTPDTTPMLLLWVPALVGIVLTRLVPPKVTPDTALPDTDPNTAARQGWLLAGTAVAFVVALHLAPRTPLWFIGLKFGLLLAIPLLLRQVTVREWLRLDTRGRWLRPLPAAVGFALACNLVVQWDGATAPSALTLAALLLINATTEEIFYRLWLQTRLEARYGRWPAIAVTALLFGAWHSAVQGGAGTAIDLASAVLNTGVTGLFLGYFWSRYRNPWLLILAHEAANTPVAMLAAMA</sequence>
<keyword evidence="1" id="KW-0472">Membrane</keyword>
<keyword evidence="3" id="KW-0645">Protease</keyword>
<keyword evidence="3" id="KW-0482">Metalloprotease</keyword>
<feature type="transmembrane region" description="Helical" evidence="1">
    <location>
        <begin position="85"/>
        <end position="101"/>
    </location>
</feature>
<evidence type="ECO:0000313" key="4">
    <source>
        <dbReference type="Proteomes" id="UP001139157"/>
    </source>
</evidence>
<keyword evidence="3" id="KW-0378">Hydrolase</keyword>
<feature type="transmembrane region" description="Helical" evidence="1">
    <location>
        <begin position="202"/>
        <end position="223"/>
    </location>
</feature>
<comment type="caution">
    <text evidence="3">The sequence shown here is derived from an EMBL/GenBank/DDBJ whole genome shotgun (WGS) entry which is preliminary data.</text>
</comment>
<dbReference type="AlphaFoldDB" id="A0A9X2IZJ3"/>
<proteinExistence type="predicted"/>
<reference evidence="3" key="1">
    <citation type="submission" date="2022-06" db="EMBL/GenBank/DDBJ databases">
        <title>Novel species in genus nocardia.</title>
        <authorList>
            <person name="Li F."/>
        </authorList>
    </citation>
    <scope>NUCLEOTIDE SEQUENCE</scope>
    <source>
        <strain evidence="3">CDC141</strain>
    </source>
</reference>
<evidence type="ECO:0000259" key="2">
    <source>
        <dbReference type="Pfam" id="PF02517"/>
    </source>
</evidence>
<dbReference type="Proteomes" id="UP001139157">
    <property type="component" value="Unassembled WGS sequence"/>
</dbReference>
<feature type="transmembrane region" description="Helical" evidence="1">
    <location>
        <begin position="145"/>
        <end position="163"/>
    </location>
</feature>
<feature type="transmembrane region" description="Helical" evidence="1">
    <location>
        <begin position="46"/>
        <end position="64"/>
    </location>
</feature>
<keyword evidence="1" id="KW-0812">Transmembrane</keyword>
<evidence type="ECO:0000313" key="3">
    <source>
        <dbReference type="EMBL" id="MCM6776814.1"/>
    </source>
</evidence>
<evidence type="ECO:0000256" key="1">
    <source>
        <dbReference type="SAM" id="Phobius"/>
    </source>
</evidence>
<keyword evidence="1" id="KW-1133">Transmembrane helix</keyword>
<feature type="transmembrane region" description="Helical" evidence="1">
    <location>
        <begin position="169"/>
        <end position="190"/>
    </location>
</feature>
<feature type="transmembrane region" description="Helical" evidence="1">
    <location>
        <begin position="229"/>
        <end position="247"/>
    </location>
</feature>
<gene>
    <name evidence="3" type="ORF">NDR86_25320</name>
</gene>
<feature type="domain" description="CAAX prenyl protease 2/Lysostaphin resistance protein A-like" evidence="2">
    <location>
        <begin position="168"/>
        <end position="264"/>
    </location>
</feature>
<organism evidence="3 4">
    <name type="scientific">Nocardia pulmonis</name>
    <dbReference type="NCBI Taxonomy" id="2951408"/>
    <lineage>
        <taxon>Bacteria</taxon>
        <taxon>Bacillati</taxon>
        <taxon>Actinomycetota</taxon>
        <taxon>Actinomycetes</taxon>
        <taxon>Mycobacteriales</taxon>
        <taxon>Nocardiaceae</taxon>
        <taxon>Nocardia</taxon>
    </lineage>
</organism>
<dbReference type="GO" id="GO:0080120">
    <property type="term" value="P:CAAX-box protein maturation"/>
    <property type="evidence" value="ECO:0007669"/>
    <property type="project" value="UniProtKB-ARBA"/>
</dbReference>
<accession>A0A9X2IZJ3</accession>
<dbReference type="GO" id="GO:0004175">
    <property type="term" value="F:endopeptidase activity"/>
    <property type="evidence" value="ECO:0007669"/>
    <property type="project" value="UniProtKB-ARBA"/>
</dbReference>
<dbReference type="Pfam" id="PF02517">
    <property type="entry name" value="Rce1-like"/>
    <property type="match status" value="1"/>
</dbReference>
<protein>
    <submittedName>
        <fullName evidence="3">CPBP family intramembrane metalloprotease</fullName>
    </submittedName>
</protein>